<accession>A0A7S4IPY4</accession>
<dbReference type="Gene3D" id="1.25.40.10">
    <property type="entry name" value="Tetratricopeptide repeat domain"/>
    <property type="match status" value="1"/>
</dbReference>
<evidence type="ECO:0000256" key="7">
    <source>
        <dbReference type="PROSITE-ProRule" id="PRU00339"/>
    </source>
</evidence>
<evidence type="ECO:0000256" key="4">
    <source>
        <dbReference type="ARBA" id="ARBA00022786"/>
    </source>
</evidence>
<feature type="repeat" description="TPR" evidence="7">
    <location>
        <begin position="313"/>
        <end position="346"/>
    </location>
</feature>
<organism evidence="8">
    <name type="scientific">Vannella robusta</name>
    <dbReference type="NCBI Taxonomy" id="1487602"/>
    <lineage>
        <taxon>Eukaryota</taxon>
        <taxon>Amoebozoa</taxon>
        <taxon>Discosea</taxon>
        <taxon>Flabellinia</taxon>
        <taxon>Vannellidae</taxon>
        <taxon>Vannella</taxon>
    </lineage>
</organism>
<evidence type="ECO:0000256" key="3">
    <source>
        <dbReference type="ARBA" id="ARBA00022776"/>
    </source>
</evidence>
<dbReference type="PROSITE" id="PS50293">
    <property type="entry name" value="TPR_REGION"/>
    <property type="match status" value="1"/>
</dbReference>
<feature type="repeat" description="TPR" evidence="7">
    <location>
        <begin position="419"/>
        <end position="452"/>
    </location>
</feature>
<dbReference type="Pfam" id="PF13424">
    <property type="entry name" value="TPR_12"/>
    <property type="match status" value="1"/>
</dbReference>
<dbReference type="GO" id="GO:0031145">
    <property type="term" value="P:anaphase-promoting complex-dependent catabolic process"/>
    <property type="evidence" value="ECO:0007669"/>
    <property type="project" value="TreeGrafter"/>
</dbReference>
<dbReference type="GO" id="GO:0005737">
    <property type="term" value="C:cytoplasm"/>
    <property type="evidence" value="ECO:0007669"/>
    <property type="project" value="TreeGrafter"/>
</dbReference>
<dbReference type="Pfam" id="PF12895">
    <property type="entry name" value="ANAPC3"/>
    <property type="match status" value="1"/>
</dbReference>
<protein>
    <submittedName>
        <fullName evidence="8">Uncharacterized protein</fullName>
    </submittedName>
</protein>
<dbReference type="AlphaFoldDB" id="A0A7S4IPY4"/>
<evidence type="ECO:0000256" key="1">
    <source>
        <dbReference type="ARBA" id="ARBA00022618"/>
    </source>
</evidence>
<evidence type="ECO:0000313" key="8">
    <source>
        <dbReference type="EMBL" id="CAE2236009.1"/>
    </source>
</evidence>
<dbReference type="PANTHER" id="PTHR12558:SF9">
    <property type="entry name" value="CELL DIVISION CYCLE PROTEIN 16 HOMOLOG"/>
    <property type="match status" value="1"/>
</dbReference>
<dbReference type="SMART" id="SM00028">
    <property type="entry name" value="TPR"/>
    <property type="match status" value="7"/>
</dbReference>
<dbReference type="Pfam" id="PF13432">
    <property type="entry name" value="TPR_16"/>
    <property type="match status" value="1"/>
</dbReference>
<evidence type="ECO:0000256" key="5">
    <source>
        <dbReference type="ARBA" id="ARBA00022803"/>
    </source>
</evidence>
<dbReference type="GO" id="GO:0016567">
    <property type="term" value="P:protein ubiquitination"/>
    <property type="evidence" value="ECO:0007669"/>
    <property type="project" value="TreeGrafter"/>
</dbReference>
<evidence type="ECO:0000256" key="2">
    <source>
        <dbReference type="ARBA" id="ARBA00022737"/>
    </source>
</evidence>
<keyword evidence="5 7" id="KW-0802">TPR repeat</keyword>
<reference evidence="8" key="1">
    <citation type="submission" date="2021-01" db="EMBL/GenBank/DDBJ databases">
        <authorList>
            <person name="Corre E."/>
            <person name="Pelletier E."/>
            <person name="Niang G."/>
            <person name="Scheremetjew M."/>
            <person name="Finn R."/>
            <person name="Kale V."/>
            <person name="Holt S."/>
            <person name="Cochrane G."/>
            <person name="Meng A."/>
            <person name="Brown T."/>
            <person name="Cohen L."/>
        </authorList>
    </citation>
    <scope>NUCLEOTIDE SEQUENCE</scope>
    <source>
        <strain evidence="8">DIVA3 518/3/11/1/6</strain>
    </source>
</reference>
<dbReference type="PROSITE" id="PS50005">
    <property type="entry name" value="TPR"/>
    <property type="match status" value="5"/>
</dbReference>
<evidence type="ECO:0000256" key="6">
    <source>
        <dbReference type="ARBA" id="ARBA00023306"/>
    </source>
</evidence>
<name>A0A7S4IPY4_9EUKA</name>
<dbReference type="SUPFAM" id="SSF48452">
    <property type="entry name" value="TPR-like"/>
    <property type="match status" value="2"/>
</dbReference>
<dbReference type="InterPro" id="IPR019734">
    <property type="entry name" value="TPR_rpt"/>
</dbReference>
<keyword evidence="1" id="KW-0132">Cell division</keyword>
<dbReference type="GO" id="GO:0051301">
    <property type="term" value="P:cell division"/>
    <property type="evidence" value="ECO:0007669"/>
    <property type="project" value="UniProtKB-KW"/>
</dbReference>
<dbReference type="PANTHER" id="PTHR12558">
    <property type="entry name" value="CELL DIVISION CYCLE 16,23,27"/>
    <property type="match status" value="1"/>
</dbReference>
<keyword evidence="6" id="KW-0131">Cell cycle</keyword>
<dbReference type="GO" id="GO:0045842">
    <property type="term" value="P:positive regulation of mitotic metaphase/anaphase transition"/>
    <property type="evidence" value="ECO:0007669"/>
    <property type="project" value="TreeGrafter"/>
</dbReference>
<keyword evidence="2" id="KW-0677">Repeat</keyword>
<feature type="repeat" description="TPR" evidence="7">
    <location>
        <begin position="457"/>
        <end position="490"/>
    </location>
</feature>
<proteinExistence type="predicted"/>
<gene>
    <name evidence="8" type="ORF">VSP0166_LOCUS15439</name>
</gene>
<keyword evidence="3" id="KW-0498">Mitosis</keyword>
<dbReference type="EMBL" id="HBKP01022151">
    <property type="protein sequence ID" value="CAE2236009.1"/>
    <property type="molecule type" value="Transcribed_RNA"/>
</dbReference>
<keyword evidence="4" id="KW-0833">Ubl conjugation pathway</keyword>
<dbReference type="InterPro" id="IPR011990">
    <property type="entry name" value="TPR-like_helical_dom_sf"/>
</dbReference>
<feature type="repeat" description="TPR" evidence="7">
    <location>
        <begin position="380"/>
        <end position="413"/>
    </location>
</feature>
<feature type="repeat" description="TPR" evidence="7">
    <location>
        <begin position="279"/>
        <end position="312"/>
    </location>
</feature>
<dbReference type="GO" id="GO:0005680">
    <property type="term" value="C:anaphase-promoting complex"/>
    <property type="evidence" value="ECO:0007669"/>
    <property type="project" value="TreeGrafter"/>
</dbReference>
<sequence>MAKNPPQSFEVSSLRSMVDTYLDKKSVMSAMFYADLLVSFSDDAEDYYRQANCFFFNREYKRTISLLQRQGLTKSHAKSLHLAAFCHLELSEWDECIEILSGAFSMPSMRADYCLLRGKAHLALEQRNQAKAQWLEALAADPKCIEAYDLLQSNSMITVEETVSLLNSLKYTEEDSVLKGILLAHIAKYNKSPQKHFTQLKNNYALEKSALVQYLQADSLYYNYNFQQCFQITNQIMKEDPYNHGNALLLHISSMAELQKKNELFLCSHQLSELMPDSALTFYAIGAYYYCIKSYDKARVYFSKATTNEPNFVHAWIGYGHIFALQDEHDQAMAAYRAAFRLTSNHMPPLCIGMELVRVKNFAQAEHFLSQAMKSNKSDPLVWNELGVIALETKEYQKAIELFQKAISLCGDQISDIWEATFTNLGHAQRKMRMYNEAIESYQKALNLAPKEAKIKASIFSSLGFTRHLTGDLESAITYYHQSLGYNPNDRFTLDVLASAISAFDIPF</sequence>